<evidence type="ECO:0000256" key="1">
    <source>
        <dbReference type="ARBA" id="ARBA00004571"/>
    </source>
</evidence>
<dbReference type="SUPFAM" id="SSF56925">
    <property type="entry name" value="OMPA-like"/>
    <property type="match status" value="1"/>
</dbReference>
<dbReference type="Pfam" id="PF00691">
    <property type="entry name" value="OmpA"/>
    <property type="match status" value="1"/>
</dbReference>
<keyword evidence="14" id="KW-1185">Reference proteome</keyword>
<dbReference type="InterPro" id="IPR011250">
    <property type="entry name" value="OMP/PagP_B-barrel"/>
</dbReference>
<evidence type="ECO:0000313" key="14">
    <source>
        <dbReference type="Proteomes" id="UP001152876"/>
    </source>
</evidence>
<dbReference type="PANTHER" id="PTHR30329:SF21">
    <property type="entry name" value="LIPOPROTEIN YIAD-RELATED"/>
    <property type="match status" value="1"/>
</dbReference>
<keyword evidence="2" id="KW-0813">Transport</keyword>
<feature type="chain" id="PRO_5040933551" evidence="11">
    <location>
        <begin position="26"/>
        <end position="376"/>
    </location>
</feature>
<keyword evidence="8" id="KW-0998">Cell outer membrane</keyword>
<dbReference type="InterPro" id="IPR006664">
    <property type="entry name" value="OMP_bac"/>
</dbReference>
<protein>
    <submittedName>
        <fullName evidence="13">OmpA/MotB</fullName>
    </submittedName>
</protein>
<feature type="domain" description="OmpA-like" evidence="12">
    <location>
        <begin position="248"/>
        <end position="376"/>
    </location>
</feature>
<name>A0A9X4NTQ1_9BURK</name>
<comment type="caution">
    <text evidence="13">The sequence shown here is derived from an EMBL/GenBank/DDBJ whole genome shotgun (WGS) entry which is preliminary data.</text>
</comment>
<keyword evidence="3" id="KW-1134">Transmembrane beta strand</keyword>
<keyword evidence="7 9" id="KW-0472">Membrane</keyword>
<proteinExistence type="inferred from homology"/>
<dbReference type="InterPro" id="IPR050330">
    <property type="entry name" value="Bact_OuterMem_StrucFunc"/>
</dbReference>
<dbReference type="Gene3D" id="3.30.1330.60">
    <property type="entry name" value="OmpA-like domain"/>
    <property type="match status" value="1"/>
</dbReference>
<feature type="signal peptide" evidence="11">
    <location>
        <begin position="1"/>
        <end position="25"/>
    </location>
</feature>
<comment type="similarity">
    <text evidence="10">Belongs to the outer membrane OOP (TC 1.B.6) superfamily.</text>
</comment>
<keyword evidence="11" id="KW-0732">Signal</keyword>
<dbReference type="Pfam" id="PF01389">
    <property type="entry name" value="OmpA_membrane"/>
    <property type="match status" value="1"/>
</dbReference>
<sequence length="376" mass="39858">MKQTSVIHLLGLAGLATFLASSAYAQDTSHFYGGGSVGQSRMELDAPRTTGILLPGVNTSGTASDEKDTAFKVFGGYQFNRSIAIEGGYFDLGKSRFTTNTAPSGTLSGETRVQGLNLDVVGTIPLTERFSALARVGAQHAWSEDRFSGTGAGSGISSRSKHNDTNYKVGLGVQYAMSSSVWIRGELERYRLKNATGHRTNADVVSVSLVFPFGRAPVAQVAAAPVYVAPAPMPEPVAAAPMPAPVAPAPQRVSFSADTLFGFDKATVRPEGKAELDRFSDQLGGTSYQSISVEGHTDRLGSTGYNQTLSDERAASVRNYLVNSGKVDPTRISAVGKSESQPVTAPGDCTDRQSRAQLINCLQPDRRVEVEVNGTR</sequence>
<reference evidence="13" key="1">
    <citation type="submission" date="2013-01" db="EMBL/GenBank/DDBJ databases">
        <title>Genome draft of Hydrogenophaga taeniospiralis 2K1.</title>
        <authorList>
            <person name="Gomila M."/>
            <person name="Lalucat J."/>
        </authorList>
    </citation>
    <scope>NUCLEOTIDE SEQUENCE</scope>
    <source>
        <strain evidence="13">CCUG 15921</strain>
    </source>
</reference>
<evidence type="ECO:0000256" key="11">
    <source>
        <dbReference type="SAM" id="SignalP"/>
    </source>
</evidence>
<evidence type="ECO:0000256" key="3">
    <source>
        <dbReference type="ARBA" id="ARBA00022452"/>
    </source>
</evidence>
<evidence type="ECO:0000256" key="2">
    <source>
        <dbReference type="ARBA" id="ARBA00022448"/>
    </source>
</evidence>
<accession>A0A9X4NTQ1</accession>
<keyword evidence="6" id="KW-0626">Porin</keyword>
<dbReference type="EMBL" id="AOGK01000026">
    <property type="protein sequence ID" value="MDG5977785.1"/>
    <property type="molecule type" value="Genomic_DNA"/>
</dbReference>
<dbReference type="CDD" id="cd07185">
    <property type="entry name" value="OmpA_C-like"/>
    <property type="match status" value="1"/>
</dbReference>
<dbReference type="AlphaFoldDB" id="A0A9X4NTQ1"/>
<evidence type="ECO:0000256" key="8">
    <source>
        <dbReference type="ARBA" id="ARBA00023237"/>
    </source>
</evidence>
<dbReference type="OrthoDB" id="5360144at2"/>
<evidence type="ECO:0000256" key="7">
    <source>
        <dbReference type="ARBA" id="ARBA00023136"/>
    </source>
</evidence>
<evidence type="ECO:0000256" key="5">
    <source>
        <dbReference type="ARBA" id="ARBA00023065"/>
    </source>
</evidence>
<dbReference type="SUPFAM" id="SSF103088">
    <property type="entry name" value="OmpA-like"/>
    <property type="match status" value="1"/>
</dbReference>
<keyword evidence="5" id="KW-0406">Ion transport</keyword>
<dbReference type="PANTHER" id="PTHR30329">
    <property type="entry name" value="STATOR ELEMENT OF FLAGELLAR MOTOR COMPLEX"/>
    <property type="match status" value="1"/>
</dbReference>
<dbReference type="Proteomes" id="UP001152876">
    <property type="component" value="Unassembled WGS sequence"/>
</dbReference>
<keyword evidence="4" id="KW-0812">Transmembrane</keyword>
<evidence type="ECO:0000313" key="13">
    <source>
        <dbReference type="EMBL" id="MDG5977785.1"/>
    </source>
</evidence>
<dbReference type="InterPro" id="IPR000498">
    <property type="entry name" value="OmpA-like_TM_dom"/>
</dbReference>
<evidence type="ECO:0000256" key="10">
    <source>
        <dbReference type="RuleBase" id="RU003859"/>
    </source>
</evidence>
<dbReference type="PRINTS" id="PR01021">
    <property type="entry name" value="OMPADOMAIN"/>
</dbReference>
<dbReference type="PROSITE" id="PS51123">
    <property type="entry name" value="OMPA_2"/>
    <property type="match status" value="1"/>
</dbReference>
<dbReference type="Gene3D" id="2.40.160.20">
    <property type="match status" value="1"/>
</dbReference>
<evidence type="ECO:0000256" key="6">
    <source>
        <dbReference type="ARBA" id="ARBA00023114"/>
    </source>
</evidence>
<dbReference type="GO" id="GO:0015288">
    <property type="term" value="F:porin activity"/>
    <property type="evidence" value="ECO:0007669"/>
    <property type="project" value="UniProtKB-KW"/>
</dbReference>
<evidence type="ECO:0000256" key="9">
    <source>
        <dbReference type="PROSITE-ProRule" id="PRU00473"/>
    </source>
</evidence>
<dbReference type="InterPro" id="IPR006665">
    <property type="entry name" value="OmpA-like"/>
</dbReference>
<evidence type="ECO:0000256" key="4">
    <source>
        <dbReference type="ARBA" id="ARBA00022692"/>
    </source>
</evidence>
<gene>
    <name evidence="13" type="ORF">H010_21216</name>
</gene>
<evidence type="ECO:0000259" key="12">
    <source>
        <dbReference type="PROSITE" id="PS51123"/>
    </source>
</evidence>
<dbReference type="InterPro" id="IPR036737">
    <property type="entry name" value="OmpA-like_sf"/>
</dbReference>
<dbReference type="GO" id="GO:0009279">
    <property type="term" value="C:cell outer membrane"/>
    <property type="evidence" value="ECO:0007669"/>
    <property type="project" value="UniProtKB-SubCell"/>
</dbReference>
<dbReference type="GO" id="GO:0046930">
    <property type="term" value="C:pore complex"/>
    <property type="evidence" value="ECO:0007669"/>
    <property type="project" value="UniProtKB-KW"/>
</dbReference>
<dbReference type="RefSeq" id="WP_068172963.1">
    <property type="nucleotide sequence ID" value="NZ_AOGK01000026.1"/>
</dbReference>
<organism evidence="13 14">
    <name type="scientific">Hydrogenophaga taeniospiralis CCUG 15921</name>
    <dbReference type="NCBI Taxonomy" id="1281780"/>
    <lineage>
        <taxon>Bacteria</taxon>
        <taxon>Pseudomonadati</taxon>
        <taxon>Pseudomonadota</taxon>
        <taxon>Betaproteobacteria</taxon>
        <taxon>Burkholderiales</taxon>
        <taxon>Comamonadaceae</taxon>
        <taxon>Hydrogenophaga</taxon>
    </lineage>
</organism>
<comment type="subcellular location">
    <subcellularLocation>
        <location evidence="1">Cell outer membrane</location>
        <topology evidence="1">Multi-pass membrane protein</topology>
    </subcellularLocation>
</comment>
<dbReference type="GO" id="GO:0006811">
    <property type="term" value="P:monoatomic ion transport"/>
    <property type="evidence" value="ECO:0007669"/>
    <property type="project" value="UniProtKB-KW"/>
</dbReference>